<dbReference type="HAMAP" id="MF_02019">
    <property type="entry name" value="MurF"/>
    <property type="match status" value="1"/>
</dbReference>
<accession>A0ABN6H0P1</accession>
<dbReference type="Pfam" id="PF02875">
    <property type="entry name" value="Mur_ligase_C"/>
    <property type="match status" value="1"/>
</dbReference>
<evidence type="ECO:0000256" key="4">
    <source>
        <dbReference type="ARBA" id="ARBA00022741"/>
    </source>
</evidence>
<keyword evidence="4 10" id="KW-0547">Nucleotide-binding</keyword>
<dbReference type="NCBIfam" id="TIGR01143">
    <property type="entry name" value="murF"/>
    <property type="match status" value="1"/>
</dbReference>
<evidence type="ECO:0000256" key="5">
    <source>
        <dbReference type="ARBA" id="ARBA00022840"/>
    </source>
</evidence>
<evidence type="ECO:0000256" key="11">
    <source>
        <dbReference type="RuleBase" id="RU004136"/>
    </source>
</evidence>
<dbReference type="PANTHER" id="PTHR43024:SF1">
    <property type="entry name" value="UDP-N-ACETYLMURAMOYL-TRIPEPTIDE--D-ALANYL-D-ALANINE LIGASE"/>
    <property type="match status" value="1"/>
</dbReference>
<evidence type="ECO:0000256" key="2">
    <source>
        <dbReference type="ARBA" id="ARBA00022598"/>
    </source>
</evidence>
<dbReference type="InterPro" id="IPR013221">
    <property type="entry name" value="Mur_ligase_cen"/>
</dbReference>
<dbReference type="Pfam" id="PF01225">
    <property type="entry name" value="Mur_ligase"/>
    <property type="match status" value="1"/>
</dbReference>
<dbReference type="InterPro" id="IPR035911">
    <property type="entry name" value="MurE/MurF_N"/>
</dbReference>
<dbReference type="RefSeq" id="WP_338689103.1">
    <property type="nucleotide sequence ID" value="NZ_AP024702.1"/>
</dbReference>
<keyword evidence="5 10" id="KW-0067">ATP-binding</keyword>
<feature type="domain" description="Mur ligase central" evidence="14">
    <location>
        <begin position="111"/>
        <end position="296"/>
    </location>
</feature>
<evidence type="ECO:0000313" key="15">
    <source>
        <dbReference type="EMBL" id="BCX47086.1"/>
    </source>
</evidence>
<comment type="pathway">
    <text evidence="10 11">Cell wall biogenesis; peptidoglycan biosynthesis.</text>
</comment>
<evidence type="ECO:0000256" key="9">
    <source>
        <dbReference type="ARBA" id="ARBA00023316"/>
    </source>
</evidence>
<dbReference type="InterPro" id="IPR004101">
    <property type="entry name" value="Mur_ligase_C"/>
</dbReference>
<gene>
    <name evidence="10" type="primary">murF</name>
    <name evidence="15" type="ORF">HAHE_09940</name>
</gene>
<proteinExistence type="inferred from homology"/>
<evidence type="ECO:0000313" key="16">
    <source>
        <dbReference type="Proteomes" id="UP001374893"/>
    </source>
</evidence>
<keyword evidence="16" id="KW-1185">Reference proteome</keyword>
<dbReference type="SUPFAM" id="SSF63418">
    <property type="entry name" value="MurE/MurF N-terminal domain"/>
    <property type="match status" value="1"/>
</dbReference>
<keyword evidence="6 10" id="KW-0133">Cell shape</keyword>
<dbReference type="Gene3D" id="3.40.1390.10">
    <property type="entry name" value="MurE/MurF, N-terminal domain"/>
    <property type="match status" value="1"/>
</dbReference>
<feature type="binding site" evidence="10">
    <location>
        <begin position="113"/>
        <end position="119"/>
    </location>
    <ligand>
        <name>ATP</name>
        <dbReference type="ChEBI" id="CHEBI:30616"/>
    </ligand>
</feature>
<evidence type="ECO:0000256" key="6">
    <source>
        <dbReference type="ARBA" id="ARBA00022960"/>
    </source>
</evidence>
<dbReference type="InterPro" id="IPR000713">
    <property type="entry name" value="Mur_ligase_N"/>
</dbReference>
<dbReference type="SUPFAM" id="SSF53244">
    <property type="entry name" value="MurD-like peptide ligases, peptide-binding domain"/>
    <property type="match status" value="1"/>
</dbReference>
<dbReference type="EC" id="6.3.2.10" evidence="10 11"/>
<dbReference type="InterPro" id="IPR005863">
    <property type="entry name" value="UDP-N-AcMur_synth"/>
</dbReference>
<keyword evidence="7 10" id="KW-0573">Peptidoglycan synthesis</keyword>
<comment type="catalytic activity">
    <reaction evidence="10 11">
        <text>D-alanyl-D-alanine + UDP-N-acetyl-alpha-D-muramoyl-L-alanyl-gamma-D-glutamyl-meso-2,6-diaminopimelate + ATP = UDP-N-acetyl-alpha-D-muramoyl-L-alanyl-gamma-D-glutamyl-meso-2,6-diaminopimeloyl-D-alanyl-D-alanine + ADP + phosphate + H(+)</text>
        <dbReference type="Rhea" id="RHEA:28374"/>
        <dbReference type="ChEBI" id="CHEBI:15378"/>
        <dbReference type="ChEBI" id="CHEBI:30616"/>
        <dbReference type="ChEBI" id="CHEBI:43474"/>
        <dbReference type="ChEBI" id="CHEBI:57822"/>
        <dbReference type="ChEBI" id="CHEBI:61386"/>
        <dbReference type="ChEBI" id="CHEBI:83905"/>
        <dbReference type="ChEBI" id="CHEBI:456216"/>
        <dbReference type="EC" id="6.3.2.10"/>
    </reaction>
</comment>
<dbReference type="InterPro" id="IPR036615">
    <property type="entry name" value="Mur_ligase_C_dom_sf"/>
</dbReference>
<feature type="domain" description="Mur ligase N-terminal catalytic" evidence="12">
    <location>
        <begin position="27"/>
        <end position="98"/>
    </location>
</feature>
<dbReference type="InterPro" id="IPR036565">
    <property type="entry name" value="Mur-like_cat_sf"/>
</dbReference>
<keyword evidence="1 10" id="KW-0963">Cytoplasm</keyword>
<protein>
    <recommendedName>
        <fullName evidence="10 11">UDP-N-acetylmuramoyl-tripeptide--D-alanyl-D-alanine ligase</fullName>
        <ecNumber evidence="10 11">6.3.2.10</ecNumber>
    </recommendedName>
    <alternativeName>
        <fullName evidence="10">D-alanyl-D-alanine-adding enzyme</fullName>
    </alternativeName>
</protein>
<feature type="domain" description="Mur ligase C-terminal" evidence="13">
    <location>
        <begin position="319"/>
        <end position="439"/>
    </location>
</feature>
<keyword evidence="8 10" id="KW-0131">Cell cycle</keyword>
<dbReference type="EMBL" id="AP024702">
    <property type="protein sequence ID" value="BCX47086.1"/>
    <property type="molecule type" value="Genomic_DNA"/>
</dbReference>
<evidence type="ECO:0000256" key="7">
    <source>
        <dbReference type="ARBA" id="ARBA00022984"/>
    </source>
</evidence>
<keyword evidence="3 10" id="KW-0132">Cell division</keyword>
<comment type="function">
    <text evidence="10 11">Involved in cell wall formation. Catalyzes the final step in the synthesis of UDP-N-acetylmuramoyl-pentapeptide, the precursor of murein.</text>
</comment>
<dbReference type="InterPro" id="IPR051046">
    <property type="entry name" value="MurCDEF_CellWall_CoF430Synth"/>
</dbReference>
<dbReference type="SUPFAM" id="SSF53623">
    <property type="entry name" value="MurD-like peptide ligases, catalytic domain"/>
    <property type="match status" value="1"/>
</dbReference>
<evidence type="ECO:0000259" key="12">
    <source>
        <dbReference type="Pfam" id="PF01225"/>
    </source>
</evidence>
<evidence type="ECO:0000259" key="14">
    <source>
        <dbReference type="Pfam" id="PF08245"/>
    </source>
</evidence>
<dbReference type="Gene3D" id="3.40.1190.10">
    <property type="entry name" value="Mur-like, catalytic domain"/>
    <property type="match status" value="1"/>
</dbReference>
<dbReference type="Pfam" id="PF08245">
    <property type="entry name" value="Mur_ligase_M"/>
    <property type="match status" value="1"/>
</dbReference>
<comment type="similarity">
    <text evidence="10">Belongs to the MurCDEF family. MurF subfamily.</text>
</comment>
<evidence type="ECO:0000256" key="3">
    <source>
        <dbReference type="ARBA" id="ARBA00022618"/>
    </source>
</evidence>
<evidence type="ECO:0000256" key="10">
    <source>
        <dbReference type="HAMAP-Rule" id="MF_02019"/>
    </source>
</evidence>
<name>A0ABN6H0P1_9BACT</name>
<dbReference type="PANTHER" id="PTHR43024">
    <property type="entry name" value="UDP-N-ACETYLMURAMOYL-TRIPEPTIDE--D-ALANYL-D-ALANINE LIGASE"/>
    <property type="match status" value="1"/>
</dbReference>
<organism evidence="15 16">
    <name type="scientific">Haloferula helveola</name>
    <dbReference type="NCBI Taxonomy" id="490095"/>
    <lineage>
        <taxon>Bacteria</taxon>
        <taxon>Pseudomonadati</taxon>
        <taxon>Verrucomicrobiota</taxon>
        <taxon>Verrucomicrobiia</taxon>
        <taxon>Verrucomicrobiales</taxon>
        <taxon>Verrucomicrobiaceae</taxon>
        <taxon>Haloferula</taxon>
    </lineage>
</organism>
<comment type="subcellular location">
    <subcellularLocation>
        <location evidence="10 11">Cytoplasm</location>
    </subcellularLocation>
</comment>
<dbReference type="Proteomes" id="UP001374893">
    <property type="component" value="Chromosome"/>
</dbReference>
<dbReference type="GO" id="GO:0016874">
    <property type="term" value="F:ligase activity"/>
    <property type="evidence" value="ECO:0007669"/>
    <property type="project" value="UniProtKB-KW"/>
</dbReference>
<evidence type="ECO:0000256" key="1">
    <source>
        <dbReference type="ARBA" id="ARBA00022490"/>
    </source>
</evidence>
<keyword evidence="2 10" id="KW-0436">Ligase</keyword>
<dbReference type="Gene3D" id="3.90.190.20">
    <property type="entry name" value="Mur ligase, C-terminal domain"/>
    <property type="match status" value="1"/>
</dbReference>
<evidence type="ECO:0000256" key="8">
    <source>
        <dbReference type="ARBA" id="ARBA00023306"/>
    </source>
</evidence>
<sequence length="455" mass="47641">MNPIDAKTIAQVTGGELVLGSGDQMVSTVSTDTRSVGEGDAFFALRGDRFDANDFAPQAAAAGAAVVVVERWDGGADACGATVIKVGDGLLALQRLARWQRLQMEIPVVGITGSNGKTSTKDFTRAVLARKYDVFATRGNLNNHIGVPLTLLALTPDHGAAVVEMGMNHAGEIAPLCEIAMPTMGVITNIGTAHIEYLGSRQGIAEEKGALARALPSDGLLFVPAGCDFYDYFKSRTKARVVPVGNGRGLIRAEHLVPKGGRTRFTLVIEDKEVAEVDLPSLGRHMVKNALLAAGCGWFLGIDPEEIACGLSTAELTSGRLRRYESSGITVYDDTYNANPESMSAAIETLAETPVGDGGRRFAVLGPMGELGGHGPEAHLEVGRLAASRGVAVISVGEGAEGIARGAGVPDHIPDGDAASSILSNRFRPGDVVLFKASRSAAMEKVMNRVCPPNN</sequence>
<reference evidence="15 16" key="1">
    <citation type="submission" date="2021-06" db="EMBL/GenBank/DDBJ databases">
        <title>Complete genome of Haloferula helveola possessing various polysaccharide degrading enzymes.</title>
        <authorList>
            <person name="Takami H."/>
            <person name="Huang C."/>
            <person name="Hamasaki K."/>
        </authorList>
    </citation>
    <scope>NUCLEOTIDE SEQUENCE [LARGE SCALE GENOMIC DNA]</scope>
    <source>
        <strain evidence="15 16">CN-1</strain>
    </source>
</reference>
<evidence type="ECO:0000259" key="13">
    <source>
        <dbReference type="Pfam" id="PF02875"/>
    </source>
</evidence>
<keyword evidence="9 10" id="KW-0961">Cell wall biogenesis/degradation</keyword>